<evidence type="ECO:0000313" key="8">
    <source>
        <dbReference type="EMBL" id="PKU60019.1"/>
    </source>
</evidence>
<feature type="transmembrane region" description="Helical" evidence="6">
    <location>
        <begin position="150"/>
        <end position="172"/>
    </location>
</feature>
<feature type="transmembrane region" description="Helical" evidence="6">
    <location>
        <begin position="117"/>
        <end position="138"/>
    </location>
</feature>
<dbReference type="InterPro" id="IPR000620">
    <property type="entry name" value="EamA_dom"/>
</dbReference>
<dbReference type="Pfam" id="PF00892">
    <property type="entry name" value="EamA"/>
    <property type="match status" value="1"/>
</dbReference>
<keyword evidence="4 6" id="KW-1133">Transmembrane helix</keyword>
<feature type="transmembrane region" description="Helical" evidence="6">
    <location>
        <begin position="368"/>
        <end position="388"/>
    </location>
</feature>
<feature type="transmembrane region" description="Helical" evidence="6">
    <location>
        <begin position="251"/>
        <end position="271"/>
    </location>
</feature>
<dbReference type="GO" id="GO:0016020">
    <property type="term" value="C:membrane"/>
    <property type="evidence" value="ECO:0007669"/>
    <property type="project" value="UniProtKB-SubCell"/>
</dbReference>
<evidence type="ECO:0000313" key="9">
    <source>
        <dbReference type="Proteomes" id="UP000233837"/>
    </source>
</evidence>
<dbReference type="AlphaFoldDB" id="A0A2I0V9E7"/>
<dbReference type="InterPro" id="IPR037185">
    <property type="entry name" value="EmrE-like"/>
</dbReference>
<protein>
    <recommendedName>
        <fullName evidence="7">EamA domain-containing protein</fullName>
    </recommendedName>
</protein>
<sequence length="397" mass="43265">MALVDVANGEIGGRGNGGGVHVVQVNDSEVAGEISPLLVDVRDEPPKMTIFSVSYARKRPPKETNLALVEAEVNFLSQICMWTWGGSKYSGLLCMASSSTIYYIMEVLLDIFPVQTVPLFESVFTRCTVILILSFLWLRKVGHPLFPPKHARNLLILRSLSGFISLMSFIYSVKNLPLSYAICLNFATPIVASIGAKVILQEKLAFSDIGGLSLSYLGVLFVFKPTVLTQGNIAEAGDMFNEVLVTGGQTIYAVLLGLFSSFLNGICYCFIRAAAKAADHPVYTVFSFGLMVTPLSAICTLTLQKFVLPNIFTFFLMVVLGVLAFLAEISLARGLQLEKICKVTNMIYLQVILSLAWSVSYLGAPVSFNKLIGCLLILGSICCTLYFGPEREPNNAS</sequence>
<keyword evidence="9" id="KW-1185">Reference proteome</keyword>
<feature type="transmembrane region" description="Helical" evidence="6">
    <location>
        <begin position="89"/>
        <end position="105"/>
    </location>
</feature>
<feature type="domain" description="EamA" evidence="7">
    <location>
        <begin position="91"/>
        <end position="223"/>
    </location>
</feature>
<dbReference type="PANTHER" id="PTHR22911">
    <property type="entry name" value="ACYL-MALONYL CONDENSING ENZYME-RELATED"/>
    <property type="match status" value="1"/>
</dbReference>
<evidence type="ECO:0000256" key="3">
    <source>
        <dbReference type="ARBA" id="ARBA00022692"/>
    </source>
</evidence>
<dbReference type="STRING" id="906689.A0A2I0V9E7"/>
<feature type="transmembrane region" description="Helical" evidence="6">
    <location>
        <begin position="283"/>
        <end position="304"/>
    </location>
</feature>
<evidence type="ECO:0000256" key="4">
    <source>
        <dbReference type="ARBA" id="ARBA00022989"/>
    </source>
</evidence>
<keyword evidence="5 6" id="KW-0472">Membrane</keyword>
<dbReference type="SUPFAM" id="SSF103481">
    <property type="entry name" value="Multidrug resistance efflux transporter EmrE"/>
    <property type="match status" value="2"/>
</dbReference>
<organism evidence="8 9">
    <name type="scientific">Dendrobium catenatum</name>
    <dbReference type="NCBI Taxonomy" id="906689"/>
    <lineage>
        <taxon>Eukaryota</taxon>
        <taxon>Viridiplantae</taxon>
        <taxon>Streptophyta</taxon>
        <taxon>Embryophyta</taxon>
        <taxon>Tracheophyta</taxon>
        <taxon>Spermatophyta</taxon>
        <taxon>Magnoliopsida</taxon>
        <taxon>Liliopsida</taxon>
        <taxon>Asparagales</taxon>
        <taxon>Orchidaceae</taxon>
        <taxon>Epidendroideae</taxon>
        <taxon>Malaxideae</taxon>
        <taxon>Dendrobiinae</taxon>
        <taxon>Dendrobium</taxon>
    </lineage>
</organism>
<name>A0A2I0V9E7_9ASPA</name>
<reference evidence="8 9" key="2">
    <citation type="journal article" date="2017" name="Nature">
        <title>The Apostasia genome and the evolution of orchids.</title>
        <authorList>
            <person name="Zhang G.Q."/>
            <person name="Liu K.W."/>
            <person name="Li Z."/>
            <person name="Lohaus R."/>
            <person name="Hsiao Y.Y."/>
            <person name="Niu S.C."/>
            <person name="Wang J.Y."/>
            <person name="Lin Y.C."/>
            <person name="Xu Q."/>
            <person name="Chen L.J."/>
            <person name="Yoshida K."/>
            <person name="Fujiwara S."/>
            <person name="Wang Z.W."/>
            <person name="Zhang Y.Q."/>
            <person name="Mitsuda N."/>
            <person name="Wang M."/>
            <person name="Liu G.H."/>
            <person name="Pecoraro L."/>
            <person name="Huang H.X."/>
            <person name="Xiao X.J."/>
            <person name="Lin M."/>
            <person name="Wu X.Y."/>
            <person name="Wu W.L."/>
            <person name="Chen Y.Y."/>
            <person name="Chang S.B."/>
            <person name="Sakamoto S."/>
            <person name="Ohme-Takagi M."/>
            <person name="Yagi M."/>
            <person name="Zeng S.J."/>
            <person name="Shen C.Y."/>
            <person name="Yeh C.M."/>
            <person name="Luo Y.B."/>
            <person name="Tsai W.C."/>
            <person name="Van de Peer Y."/>
            <person name="Liu Z.J."/>
        </authorList>
    </citation>
    <scope>NUCLEOTIDE SEQUENCE [LARGE SCALE GENOMIC DNA]</scope>
    <source>
        <tissue evidence="8">The whole plant</tissue>
    </source>
</reference>
<gene>
    <name evidence="8" type="ORF">MA16_Dca016753</name>
</gene>
<feature type="transmembrane region" description="Helical" evidence="6">
    <location>
        <begin position="310"/>
        <end position="331"/>
    </location>
</feature>
<accession>A0A2I0V9E7</accession>
<dbReference type="Proteomes" id="UP000233837">
    <property type="component" value="Unassembled WGS sequence"/>
</dbReference>
<evidence type="ECO:0000259" key="7">
    <source>
        <dbReference type="Pfam" id="PF00892"/>
    </source>
</evidence>
<keyword evidence="3 6" id="KW-0812">Transmembrane</keyword>
<dbReference type="EMBL" id="KZ504019">
    <property type="protein sequence ID" value="PKU60019.1"/>
    <property type="molecule type" value="Genomic_DNA"/>
</dbReference>
<reference evidence="8 9" key="1">
    <citation type="journal article" date="2016" name="Sci. Rep.">
        <title>The Dendrobium catenatum Lindl. genome sequence provides insights into polysaccharide synthase, floral development and adaptive evolution.</title>
        <authorList>
            <person name="Zhang G.Q."/>
            <person name="Xu Q."/>
            <person name="Bian C."/>
            <person name="Tsai W.C."/>
            <person name="Yeh C.M."/>
            <person name="Liu K.W."/>
            <person name="Yoshida K."/>
            <person name="Zhang L.S."/>
            <person name="Chang S.B."/>
            <person name="Chen F."/>
            <person name="Shi Y."/>
            <person name="Su Y.Y."/>
            <person name="Zhang Y.Q."/>
            <person name="Chen L.J."/>
            <person name="Yin Y."/>
            <person name="Lin M."/>
            <person name="Huang H."/>
            <person name="Deng H."/>
            <person name="Wang Z.W."/>
            <person name="Zhu S.L."/>
            <person name="Zhao X."/>
            <person name="Deng C."/>
            <person name="Niu S.C."/>
            <person name="Huang J."/>
            <person name="Wang M."/>
            <person name="Liu G.H."/>
            <person name="Yang H.J."/>
            <person name="Xiao X.J."/>
            <person name="Hsiao Y.Y."/>
            <person name="Wu W.L."/>
            <person name="Chen Y.Y."/>
            <person name="Mitsuda N."/>
            <person name="Ohme-Takagi M."/>
            <person name="Luo Y.B."/>
            <person name="Van de Peer Y."/>
            <person name="Liu Z.J."/>
        </authorList>
    </citation>
    <scope>NUCLEOTIDE SEQUENCE [LARGE SCALE GENOMIC DNA]</scope>
    <source>
        <tissue evidence="8">The whole plant</tissue>
    </source>
</reference>
<evidence type="ECO:0000256" key="5">
    <source>
        <dbReference type="ARBA" id="ARBA00023136"/>
    </source>
</evidence>
<proteinExistence type="inferred from homology"/>
<feature type="transmembrane region" description="Helical" evidence="6">
    <location>
        <begin position="212"/>
        <end position="231"/>
    </location>
</feature>
<evidence type="ECO:0000256" key="2">
    <source>
        <dbReference type="ARBA" id="ARBA00007635"/>
    </source>
</evidence>
<evidence type="ECO:0000256" key="1">
    <source>
        <dbReference type="ARBA" id="ARBA00004141"/>
    </source>
</evidence>
<comment type="similarity">
    <text evidence="2">Belongs to the drug/metabolite transporter (DMT) superfamily. Plant drug/metabolite exporter (P-DME) (TC 2.A.7.4) family.</text>
</comment>
<dbReference type="PANTHER" id="PTHR22911:SF6">
    <property type="entry name" value="SOLUTE CARRIER FAMILY 35 MEMBER G1"/>
    <property type="match status" value="1"/>
</dbReference>
<comment type="subcellular location">
    <subcellularLocation>
        <location evidence="1">Membrane</location>
        <topology evidence="1">Multi-pass membrane protein</topology>
    </subcellularLocation>
</comment>
<feature type="transmembrane region" description="Helical" evidence="6">
    <location>
        <begin position="178"/>
        <end position="200"/>
    </location>
</feature>
<feature type="transmembrane region" description="Helical" evidence="6">
    <location>
        <begin position="343"/>
        <end position="362"/>
    </location>
</feature>
<evidence type="ECO:0000256" key="6">
    <source>
        <dbReference type="SAM" id="Phobius"/>
    </source>
</evidence>